<dbReference type="OrthoDB" id="754229at2759"/>
<dbReference type="InterPro" id="IPR034583">
    <property type="entry name" value="EMF1"/>
</dbReference>
<dbReference type="Proteomes" id="UP000275267">
    <property type="component" value="Unassembled WGS sequence"/>
</dbReference>
<dbReference type="STRING" id="4540.A0A3L6QT97"/>
<dbReference type="PANTHER" id="PTHR35504:SF1">
    <property type="entry name" value="PROTEIN EMBRYONIC FLOWER 1"/>
    <property type="match status" value="1"/>
</dbReference>
<dbReference type="GO" id="GO:0048367">
    <property type="term" value="P:shoot system development"/>
    <property type="evidence" value="ECO:0007669"/>
    <property type="project" value="InterPro"/>
</dbReference>
<feature type="region of interest" description="Disordered" evidence="1">
    <location>
        <begin position="1"/>
        <end position="30"/>
    </location>
</feature>
<feature type="compositionally biased region" description="Basic and acidic residues" evidence="1">
    <location>
        <begin position="1"/>
        <end position="16"/>
    </location>
</feature>
<gene>
    <name evidence="2" type="ORF">C2845_PM04G07180</name>
</gene>
<comment type="caution">
    <text evidence="2">The sequence shown here is derived from an EMBL/GenBank/DDBJ whole genome shotgun (WGS) entry which is preliminary data.</text>
</comment>
<protein>
    <submittedName>
        <fullName evidence="2">Uncharacterized protein</fullName>
    </submittedName>
</protein>
<dbReference type="PANTHER" id="PTHR35504">
    <property type="entry name" value="PROTEIN EMBRYONIC FLOWER 1"/>
    <property type="match status" value="1"/>
</dbReference>
<feature type="region of interest" description="Disordered" evidence="1">
    <location>
        <begin position="552"/>
        <end position="588"/>
    </location>
</feature>
<feature type="compositionally biased region" description="Polar residues" evidence="1">
    <location>
        <begin position="307"/>
        <end position="334"/>
    </location>
</feature>
<evidence type="ECO:0000313" key="2">
    <source>
        <dbReference type="EMBL" id="RLM86718.1"/>
    </source>
</evidence>
<reference evidence="3" key="1">
    <citation type="journal article" date="2019" name="Nat. Commun.">
        <title>The genome of broomcorn millet.</title>
        <authorList>
            <person name="Zou C."/>
            <person name="Miki D."/>
            <person name="Li D."/>
            <person name="Tang Q."/>
            <person name="Xiao L."/>
            <person name="Rajput S."/>
            <person name="Deng P."/>
            <person name="Jia W."/>
            <person name="Huang R."/>
            <person name="Zhang M."/>
            <person name="Sun Y."/>
            <person name="Hu J."/>
            <person name="Fu X."/>
            <person name="Schnable P.S."/>
            <person name="Li F."/>
            <person name="Zhang H."/>
            <person name="Feng B."/>
            <person name="Zhu X."/>
            <person name="Liu R."/>
            <person name="Schnable J.C."/>
            <person name="Zhu J.-K."/>
            <person name="Zhang H."/>
        </authorList>
    </citation>
    <scope>NUCLEOTIDE SEQUENCE [LARGE SCALE GENOMIC DNA]</scope>
</reference>
<dbReference type="GO" id="GO:0045892">
    <property type="term" value="P:negative regulation of DNA-templated transcription"/>
    <property type="evidence" value="ECO:0007669"/>
    <property type="project" value="InterPro"/>
</dbReference>
<proteinExistence type="predicted"/>
<dbReference type="GO" id="GO:0009910">
    <property type="term" value="P:negative regulation of flower development"/>
    <property type="evidence" value="ECO:0007669"/>
    <property type="project" value="InterPro"/>
</dbReference>
<accession>A0A3L6QT97</accession>
<sequence>MEKGASRRTKAQEESRCPSTNTEPADRPAEQQCNHFSIRGRKALFKEEFALILYRAKPSLKVDFETWFWGQFRRWNCPNCLKKVQNADHGTKSRTISVNQDGCSISFIRSFMPSSAGRSTPSKCSQESDLKCISPSSSNKGVIEENVYPAMKDLQASSSNHDVNSECNVSGVPKPILRHSNVHSGNQVYNRVQHEASSKRNDISHLKVYQRRSGKKRLLSEITESDQVECPADKDVHQDFASSFGNLNQKKLLSTNCANHADENMQNSNLEENMKDDDQYNNVTENSKQMFLSKGESTIFIKRKLQPSASAQNGDENTASSPPTSHMESSLLQVQTASVTGAVDDVHPTTLHIPDLLKCLQEEQSRSHMEQEVTIACGSSTFSHPHNIAEVSRISFPTEPTMGANNLCDGGMAGQSGLYPGETMPAMHLPRLMDSSSALGFLNYEVPNTNWMGSQYAHSQYQTSLSASHGSHLIEEVPLTLEDLSRHNVQQDLCRPFRPHPRVGVFGSLLQQEIANLSKNCVCGTQSAGYRLGVAKGIASFDWNRKENYDVSQKMDQSSDKFGKKTEMCETNRNPDDFTRISDRNENI</sequence>
<feature type="compositionally biased region" description="Basic and acidic residues" evidence="1">
    <location>
        <begin position="557"/>
        <end position="588"/>
    </location>
</feature>
<name>A0A3L6QT97_PANMI</name>
<dbReference type="AlphaFoldDB" id="A0A3L6QT97"/>
<evidence type="ECO:0000313" key="3">
    <source>
        <dbReference type="Proteomes" id="UP000275267"/>
    </source>
</evidence>
<evidence type="ECO:0000256" key="1">
    <source>
        <dbReference type="SAM" id="MobiDB-lite"/>
    </source>
</evidence>
<organism evidence="2 3">
    <name type="scientific">Panicum miliaceum</name>
    <name type="common">Proso millet</name>
    <name type="synonym">Broomcorn millet</name>
    <dbReference type="NCBI Taxonomy" id="4540"/>
    <lineage>
        <taxon>Eukaryota</taxon>
        <taxon>Viridiplantae</taxon>
        <taxon>Streptophyta</taxon>
        <taxon>Embryophyta</taxon>
        <taxon>Tracheophyta</taxon>
        <taxon>Spermatophyta</taxon>
        <taxon>Magnoliopsida</taxon>
        <taxon>Liliopsida</taxon>
        <taxon>Poales</taxon>
        <taxon>Poaceae</taxon>
        <taxon>PACMAD clade</taxon>
        <taxon>Panicoideae</taxon>
        <taxon>Panicodae</taxon>
        <taxon>Paniceae</taxon>
        <taxon>Panicinae</taxon>
        <taxon>Panicum</taxon>
        <taxon>Panicum sect. Panicum</taxon>
    </lineage>
</organism>
<dbReference type="EMBL" id="PQIB02000011">
    <property type="protein sequence ID" value="RLM86718.1"/>
    <property type="molecule type" value="Genomic_DNA"/>
</dbReference>
<keyword evidence="3" id="KW-1185">Reference proteome</keyword>
<feature type="region of interest" description="Disordered" evidence="1">
    <location>
        <begin position="305"/>
        <end position="334"/>
    </location>
</feature>